<dbReference type="EMBL" id="CP036272">
    <property type="protein sequence ID" value="QDT60981.1"/>
    <property type="molecule type" value="Genomic_DNA"/>
</dbReference>
<name>A0A517SY75_9BACT</name>
<dbReference type="OrthoDB" id="263995at2"/>
<reference evidence="1 2" key="1">
    <citation type="submission" date="2019-02" db="EMBL/GenBank/DDBJ databases">
        <title>Deep-cultivation of Planctomycetes and their phenomic and genomic characterization uncovers novel biology.</title>
        <authorList>
            <person name="Wiegand S."/>
            <person name="Jogler M."/>
            <person name="Boedeker C."/>
            <person name="Pinto D."/>
            <person name="Vollmers J."/>
            <person name="Rivas-Marin E."/>
            <person name="Kohn T."/>
            <person name="Peeters S.H."/>
            <person name="Heuer A."/>
            <person name="Rast P."/>
            <person name="Oberbeckmann S."/>
            <person name="Bunk B."/>
            <person name="Jeske O."/>
            <person name="Meyerdierks A."/>
            <person name="Storesund J.E."/>
            <person name="Kallscheuer N."/>
            <person name="Luecker S."/>
            <person name="Lage O.M."/>
            <person name="Pohl T."/>
            <person name="Merkel B.J."/>
            <person name="Hornburger P."/>
            <person name="Mueller R.-W."/>
            <person name="Bruemmer F."/>
            <person name="Labrenz M."/>
            <person name="Spormann A.M."/>
            <person name="Op den Camp H."/>
            <person name="Overmann J."/>
            <person name="Amann R."/>
            <person name="Jetten M.S.M."/>
            <person name="Mascher T."/>
            <person name="Medema M.H."/>
            <person name="Devos D.P."/>
            <person name="Kaster A.-K."/>
            <person name="Ovreas L."/>
            <person name="Rohde M."/>
            <person name="Galperin M.Y."/>
            <person name="Jogler C."/>
        </authorList>
    </citation>
    <scope>NUCLEOTIDE SEQUENCE [LARGE SCALE GENOMIC DNA]</scope>
    <source>
        <strain evidence="1 2">SV_7m_r</strain>
    </source>
</reference>
<dbReference type="RefSeq" id="WP_145274485.1">
    <property type="nucleotide sequence ID" value="NZ_CP036272.1"/>
</dbReference>
<sequence>MTGQWVEIEFDCLPLRSVNRLDAPIDASPKYAAFVQRVKSAMETHGSHNSYYLHRGLCRFHLTNASDRGEISFRFEGTVLTGQEDRKTRAIDLTVDLQSETCGWLSQPIVEFFAESVQHAVLVEFDRYIEAGDLSKTEERMEKLAEENELSQGFVGMYL</sequence>
<proteinExistence type="predicted"/>
<accession>A0A517SY75</accession>
<keyword evidence="2" id="KW-1185">Reference proteome</keyword>
<evidence type="ECO:0000313" key="2">
    <source>
        <dbReference type="Proteomes" id="UP000315003"/>
    </source>
</evidence>
<organism evidence="1 2">
    <name type="scientific">Stieleria bergensis</name>
    <dbReference type="NCBI Taxonomy" id="2528025"/>
    <lineage>
        <taxon>Bacteria</taxon>
        <taxon>Pseudomonadati</taxon>
        <taxon>Planctomycetota</taxon>
        <taxon>Planctomycetia</taxon>
        <taxon>Pirellulales</taxon>
        <taxon>Pirellulaceae</taxon>
        <taxon>Stieleria</taxon>
    </lineage>
</organism>
<protein>
    <submittedName>
        <fullName evidence="1">Uncharacterized protein</fullName>
    </submittedName>
</protein>
<dbReference type="AlphaFoldDB" id="A0A517SY75"/>
<evidence type="ECO:0000313" key="1">
    <source>
        <dbReference type="EMBL" id="QDT60981.1"/>
    </source>
</evidence>
<dbReference type="Proteomes" id="UP000315003">
    <property type="component" value="Chromosome"/>
</dbReference>
<gene>
    <name evidence="1" type="ORF">SV7mr_35110</name>
</gene>